<dbReference type="GO" id="GO:0016757">
    <property type="term" value="F:glycosyltransferase activity"/>
    <property type="evidence" value="ECO:0007669"/>
    <property type="project" value="InterPro"/>
</dbReference>
<dbReference type="PANTHER" id="PTHR46401">
    <property type="entry name" value="GLYCOSYLTRANSFERASE WBBK-RELATED"/>
    <property type="match status" value="1"/>
</dbReference>
<evidence type="ECO:0000256" key="1">
    <source>
        <dbReference type="ARBA" id="ARBA00022679"/>
    </source>
</evidence>
<gene>
    <name evidence="3" type="ORF">FDT80_10320</name>
</gene>
<organism evidence="3 4">
    <name type="scientific">Sulfitobacter sabulilitoris</name>
    <dbReference type="NCBI Taxonomy" id="2562655"/>
    <lineage>
        <taxon>Bacteria</taxon>
        <taxon>Pseudomonadati</taxon>
        <taxon>Pseudomonadota</taxon>
        <taxon>Alphaproteobacteria</taxon>
        <taxon>Rhodobacterales</taxon>
        <taxon>Roseobacteraceae</taxon>
        <taxon>Sulfitobacter</taxon>
    </lineage>
</organism>
<evidence type="ECO:0000313" key="4">
    <source>
        <dbReference type="Proteomes" id="UP000309550"/>
    </source>
</evidence>
<dbReference type="GO" id="GO:0009103">
    <property type="term" value="P:lipopolysaccharide biosynthetic process"/>
    <property type="evidence" value="ECO:0007669"/>
    <property type="project" value="TreeGrafter"/>
</dbReference>
<feature type="domain" description="Glycosyl transferase family 1" evidence="2">
    <location>
        <begin position="225"/>
        <end position="349"/>
    </location>
</feature>
<dbReference type="Proteomes" id="UP000309550">
    <property type="component" value="Unassembled WGS sequence"/>
</dbReference>
<keyword evidence="1 3" id="KW-0808">Transferase</keyword>
<dbReference type="InterPro" id="IPR001296">
    <property type="entry name" value="Glyco_trans_1"/>
</dbReference>
<keyword evidence="4" id="KW-1185">Reference proteome</keyword>
<dbReference type="EMBL" id="VANS01000002">
    <property type="protein sequence ID" value="TMM52655.1"/>
    <property type="molecule type" value="Genomic_DNA"/>
</dbReference>
<dbReference type="SUPFAM" id="SSF53756">
    <property type="entry name" value="UDP-Glycosyltransferase/glycogen phosphorylase"/>
    <property type="match status" value="1"/>
</dbReference>
<dbReference type="PANTHER" id="PTHR46401:SF2">
    <property type="entry name" value="GLYCOSYLTRANSFERASE WBBK-RELATED"/>
    <property type="match status" value="1"/>
</dbReference>
<reference evidence="3 4" key="1">
    <citation type="submission" date="2019-05" db="EMBL/GenBank/DDBJ databases">
        <title>Sulfitobacter sabulilitoris sp. nov., isolated from a marine sand.</title>
        <authorList>
            <person name="Yoon J.-H."/>
        </authorList>
    </citation>
    <scope>NUCLEOTIDE SEQUENCE [LARGE SCALE GENOMIC DNA]</scope>
    <source>
        <strain evidence="3 4">HSMS-29</strain>
    </source>
</reference>
<dbReference type="AlphaFoldDB" id="A0A5S3PF34"/>
<name>A0A5S3PF34_9RHOB</name>
<proteinExistence type="predicted"/>
<dbReference type="CDD" id="cd03809">
    <property type="entry name" value="GT4_MtfB-like"/>
    <property type="match status" value="1"/>
</dbReference>
<dbReference type="Pfam" id="PF00534">
    <property type="entry name" value="Glycos_transf_1"/>
    <property type="match status" value="1"/>
</dbReference>
<dbReference type="OrthoDB" id="9790710at2"/>
<evidence type="ECO:0000313" key="3">
    <source>
        <dbReference type="EMBL" id="TMM52655.1"/>
    </source>
</evidence>
<accession>A0A5S3PF34</accession>
<protein>
    <submittedName>
        <fullName evidence="3">Glycosyltransferase family 4 protein</fullName>
    </submittedName>
</protein>
<sequence>MLDLTRSLRRAGRVATGVDRVERAYLRCLIGQVEPVFGLVRTAYGYLLLDRDGMQRFHGALSGASGWGARDLLSRLPRGRSPEVQIAEASLRRWAIARARPGRLGAMLRDHLPAGTLYFNVGHSNLTDRVLSTVRDLPDARIAIFVHDVIPLEFPQFQRQGTVAPFRDKLRRAFAHADMLIYNSRDTHERAERAMAAEARIPPGVVAHLGVDPVTPDATRLPPELPPARPYFIAIGTIEPRKNIGFLLDVWQDLGADAPPLLICGARGWNNRAVFDRLDALPVNGSVRELGVMSDGAVAAVLQGASALVFPSLAEGFGLPPVEAARLQIPVLCNDLPVLREVLGDNAVYAPVTDRYLWATKVKSMAAKPPFAPQMPRFQPTTWQDHFKIVLRLR</sequence>
<comment type="caution">
    <text evidence="3">The sequence shown here is derived from an EMBL/GenBank/DDBJ whole genome shotgun (WGS) entry which is preliminary data.</text>
</comment>
<dbReference type="Gene3D" id="3.40.50.2000">
    <property type="entry name" value="Glycogen Phosphorylase B"/>
    <property type="match status" value="1"/>
</dbReference>
<evidence type="ECO:0000259" key="2">
    <source>
        <dbReference type="Pfam" id="PF00534"/>
    </source>
</evidence>